<dbReference type="PRINTS" id="PR00463">
    <property type="entry name" value="EP450I"/>
</dbReference>
<gene>
    <name evidence="7" type="ORF">T310_6170</name>
</gene>
<keyword evidence="8" id="KW-1185">Reference proteome</keyword>
<keyword evidence="3 6" id="KW-0560">Oxidoreductase</keyword>
<protein>
    <submittedName>
        <fullName evidence="7">Pisatin demethylase</fullName>
    </submittedName>
</protein>
<dbReference type="PRINTS" id="PR00385">
    <property type="entry name" value="P450"/>
</dbReference>
<evidence type="ECO:0000256" key="1">
    <source>
        <dbReference type="ARBA" id="ARBA00001971"/>
    </source>
</evidence>
<organism evidence="7 8">
    <name type="scientific">Rasamsonia emersonii (strain ATCC 16479 / CBS 393.64 / IMI 116815)</name>
    <dbReference type="NCBI Taxonomy" id="1408163"/>
    <lineage>
        <taxon>Eukaryota</taxon>
        <taxon>Fungi</taxon>
        <taxon>Dikarya</taxon>
        <taxon>Ascomycota</taxon>
        <taxon>Pezizomycotina</taxon>
        <taxon>Eurotiomycetes</taxon>
        <taxon>Eurotiomycetidae</taxon>
        <taxon>Eurotiales</taxon>
        <taxon>Trichocomaceae</taxon>
        <taxon>Rasamsonia</taxon>
    </lineage>
</organism>
<keyword evidence="7" id="KW-0808">Transferase</keyword>
<evidence type="ECO:0000256" key="5">
    <source>
        <dbReference type="PIRSR" id="PIRSR602401-1"/>
    </source>
</evidence>
<dbReference type="Proteomes" id="UP000053958">
    <property type="component" value="Unassembled WGS sequence"/>
</dbReference>
<dbReference type="CDD" id="cd11060">
    <property type="entry name" value="CYP57A1-like"/>
    <property type="match status" value="1"/>
</dbReference>
<dbReference type="GeneID" id="25318482"/>
<dbReference type="GO" id="GO:0008168">
    <property type="term" value="F:methyltransferase activity"/>
    <property type="evidence" value="ECO:0007669"/>
    <property type="project" value="UniProtKB-KW"/>
</dbReference>
<dbReference type="GO" id="GO:0016705">
    <property type="term" value="F:oxidoreductase activity, acting on paired donors, with incorporation or reduction of molecular oxygen"/>
    <property type="evidence" value="ECO:0007669"/>
    <property type="project" value="InterPro"/>
</dbReference>
<dbReference type="InterPro" id="IPR001128">
    <property type="entry name" value="Cyt_P450"/>
</dbReference>
<dbReference type="EMBL" id="LASV01000311">
    <property type="protein sequence ID" value="KKA19846.1"/>
    <property type="molecule type" value="Genomic_DNA"/>
</dbReference>
<evidence type="ECO:0000256" key="3">
    <source>
        <dbReference type="ARBA" id="ARBA00023002"/>
    </source>
</evidence>
<comment type="similarity">
    <text evidence="6">Belongs to the cytochrome P450 family.</text>
</comment>
<evidence type="ECO:0000256" key="2">
    <source>
        <dbReference type="ARBA" id="ARBA00022723"/>
    </source>
</evidence>
<dbReference type="STRING" id="1408163.A0A0F4YPS6"/>
<dbReference type="InterPro" id="IPR017972">
    <property type="entry name" value="Cyt_P450_CS"/>
</dbReference>
<evidence type="ECO:0000313" key="7">
    <source>
        <dbReference type="EMBL" id="KKA19846.1"/>
    </source>
</evidence>
<feature type="binding site" description="axial binding residue" evidence="5">
    <location>
        <position position="303"/>
    </location>
    <ligand>
        <name>heme</name>
        <dbReference type="ChEBI" id="CHEBI:30413"/>
    </ligand>
    <ligandPart>
        <name>Fe</name>
        <dbReference type="ChEBI" id="CHEBI:18248"/>
    </ligandPart>
</feature>
<dbReference type="GO" id="GO:0020037">
    <property type="term" value="F:heme binding"/>
    <property type="evidence" value="ECO:0007669"/>
    <property type="project" value="InterPro"/>
</dbReference>
<dbReference type="SUPFAM" id="SSF48264">
    <property type="entry name" value="Cytochrome P450"/>
    <property type="match status" value="1"/>
</dbReference>
<comment type="caution">
    <text evidence="7">The sequence shown here is derived from an EMBL/GenBank/DDBJ whole genome shotgun (WGS) entry which is preliminary data.</text>
</comment>
<dbReference type="GO" id="GO:0005506">
    <property type="term" value="F:iron ion binding"/>
    <property type="evidence" value="ECO:0007669"/>
    <property type="project" value="InterPro"/>
</dbReference>
<dbReference type="PANTHER" id="PTHR24305">
    <property type="entry name" value="CYTOCHROME P450"/>
    <property type="match status" value="1"/>
</dbReference>
<dbReference type="InterPro" id="IPR050121">
    <property type="entry name" value="Cytochrome_P450_monoxygenase"/>
</dbReference>
<dbReference type="InterPro" id="IPR002401">
    <property type="entry name" value="Cyt_P450_E_grp-I"/>
</dbReference>
<keyword evidence="5 6" id="KW-0349">Heme</keyword>
<keyword evidence="2 5" id="KW-0479">Metal-binding</keyword>
<dbReference type="PANTHER" id="PTHR24305:SF180">
    <property type="entry name" value="P450, PUTATIVE (EUROFUNG)-RELATED"/>
    <property type="match status" value="1"/>
</dbReference>
<accession>A0A0F4YPS6</accession>
<dbReference type="PROSITE" id="PS00086">
    <property type="entry name" value="CYTOCHROME_P450"/>
    <property type="match status" value="1"/>
</dbReference>
<evidence type="ECO:0000313" key="8">
    <source>
        <dbReference type="Proteomes" id="UP000053958"/>
    </source>
</evidence>
<dbReference type="Gene3D" id="1.10.630.10">
    <property type="entry name" value="Cytochrome P450"/>
    <property type="match status" value="1"/>
</dbReference>
<dbReference type="AlphaFoldDB" id="A0A0F4YPS6"/>
<dbReference type="OrthoDB" id="3934656at2759"/>
<dbReference type="GO" id="GO:0004497">
    <property type="term" value="F:monooxygenase activity"/>
    <property type="evidence" value="ECO:0007669"/>
    <property type="project" value="UniProtKB-KW"/>
</dbReference>
<name>A0A0F4YPS6_RASE3</name>
<dbReference type="Pfam" id="PF00067">
    <property type="entry name" value="p450"/>
    <property type="match status" value="1"/>
</dbReference>
<comment type="cofactor">
    <cofactor evidence="1 5">
        <name>heme</name>
        <dbReference type="ChEBI" id="CHEBI:30413"/>
    </cofactor>
</comment>
<proteinExistence type="inferred from homology"/>
<dbReference type="InterPro" id="IPR036396">
    <property type="entry name" value="Cyt_P450_sf"/>
</dbReference>
<dbReference type="RefSeq" id="XP_013326458.1">
    <property type="nucleotide sequence ID" value="XM_013471004.1"/>
</dbReference>
<reference evidence="7 8" key="1">
    <citation type="submission" date="2015-04" db="EMBL/GenBank/DDBJ databases">
        <authorList>
            <person name="Heijne W.H."/>
            <person name="Fedorova N.D."/>
            <person name="Nierman W.C."/>
            <person name="Vollebregt A.W."/>
            <person name="Zhao Z."/>
            <person name="Wu L."/>
            <person name="Kumar M."/>
            <person name="Stam H."/>
            <person name="van den Berg M.A."/>
            <person name="Pel H.J."/>
        </authorList>
    </citation>
    <scope>NUCLEOTIDE SEQUENCE [LARGE SCALE GENOMIC DNA]</scope>
    <source>
        <strain evidence="7 8">CBS 393.64</strain>
    </source>
</reference>
<sequence length="344" mass="38477">MVSLNDPSWIKTIYAVNSNWLKADHVIWQTGCFTIPGTSSAATFSTPFGFLDKASDIDGTMSVADKAMDYFAAVGMIPVLDYFFDKNPIYRIGPPAFTFVTNTSLKFVQARLTGEDKHDISKPDFLDHFLEAKKTHPDIVDDRMVISYLLINMIAGADTTAIVLRAVISYTLKNPRVYKKLKKELDEANLPTPVSYKDARTLPYLDAVIQESMRIHPGIGMALERIVPPGGVTIAGHYLPAGTVVGINPWVTSIDKNVYGQDAECFRPERWLQEEDEDPEAYKERLQRMKNCDLTFGAGSHICIGKNLALLEVYKVIPTLLLLYDVSIFSSLLFELKNLVQILT</sequence>
<evidence type="ECO:0000256" key="4">
    <source>
        <dbReference type="ARBA" id="ARBA00023004"/>
    </source>
</evidence>
<evidence type="ECO:0000256" key="6">
    <source>
        <dbReference type="RuleBase" id="RU000461"/>
    </source>
</evidence>
<dbReference type="GO" id="GO:0032259">
    <property type="term" value="P:methylation"/>
    <property type="evidence" value="ECO:0007669"/>
    <property type="project" value="UniProtKB-KW"/>
</dbReference>
<keyword evidence="4 5" id="KW-0408">Iron</keyword>
<keyword evidence="7" id="KW-0489">Methyltransferase</keyword>
<keyword evidence="6" id="KW-0503">Monooxygenase</keyword>